<dbReference type="NCBIfam" id="TIGR00158">
    <property type="entry name" value="L9"/>
    <property type="match status" value="1"/>
</dbReference>
<dbReference type="InterPro" id="IPR020070">
    <property type="entry name" value="Ribosomal_bL9_N"/>
</dbReference>
<proteinExistence type="inferred from homology"/>
<dbReference type="InterPro" id="IPR036935">
    <property type="entry name" value="Ribosomal_bL9_N_sf"/>
</dbReference>
<accession>A0A1Z1MA75</accession>
<dbReference type="GO" id="GO:0003735">
    <property type="term" value="F:structural constituent of ribosome"/>
    <property type="evidence" value="ECO:0007669"/>
    <property type="project" value="InterPro"/>
</dbReference>
<name>A0A1Z1MA75_9FLOR</name>
<dbReference type="InterPro" id="IPR020594">
    <property type="entry name" value="Ribosomal_bL9_bac/chp"/>
</dbReference>
<dbReference type="InterPro" id="IPR036791">
    <property type="entry name" value="Ribosomal_bL9_C_sf"/>
</dbReference>
<dbReference type="GeneID" id="33356280"/>
<sequence>MKKKIQIILNNETESLVSVSRGYAFNYLIPKGKATIPTKKKIKHLKMFHRINKEKQKIDEIRIKTVSKNLEEINKISIRKKRGESNLIFGSITDKEILKWLLQHTNLQIVKNQIKINNMKTIGKTNFNINLKENLNKELQLNIIPANI</sequence>
<keyword evidence="9" id="KW-0934">Plastid</keyword>
<dbReference type="SUPFAM" id="SSF55658">
    <property type="entry name" value="L9 N-domain-like"/>
    <property type="match status" value="1"/>
</dbReference>
<dbReference type="Pfam" id="PF01281">
    <property type="entry name" value="Ribosomal_L9_N"/>
    <property type="match status" value="1"/>
</dbReference>
<dbReference type="InterPro" id="IPR020069">
    <property type="entry name" value="Ribosomal_bL9_C"/>
</dbReference>
<organism evidence="9">
    <name type="scientific">Leptosiphonia brodiei</name>
    <dbReference type="NCBI Taxonomy" id="2608611"/>
    <lineage>
        <taxon>Eukaryota</taxon>
        <taxon>Rhodophyta</taxon>
        <taxon>Florideophyceae</taxon>
        <taxon>Rhodymeniophycidae</taxon>
        <taxon>Ceramiales</taxon>
        <taxon>Rhodomelaceae</taxon>
        <taxon>Polysiphonioideae</taxon>
        <taxon>Leptosiphonia</taxon>
    </lineage>
</organism>
<dbReference type="Pfam" id="PF03948">
    <property type="entry name" value="Ribosomal_L9_C"/>
    <property type="match status" value="1"/>
</dbReference>
<evidence type="ECO:0000256" key="1">
    <source>
        <dbReference type="ARBA" id="ARBA00010605"/>
    </source>
</evidence>
<evidence type="ECO:0000256" key="5">
    <source>
        <dbReference type="ARBA" id="ARBA00023274"/>
    </source>
</evidence>
<dbReference type="GO" id="GO:0005840">
    <property type="term" value="C:ribosome"/>
    <property type="evidence" value="ECO:0007669"/>
    <property type="project" value="UniProtKB-KW"/>
</dbReference>
<dbReference type="SUPFAM" id="SSF55653">
    <property type="entry name" value="Ribosomal protein L9 C-domain"/>
    <property type="match status" value="1"/>
</dbReference>
<evidence type="ECO:0000259" key="8">
    <source>
        <dbReference type="Pfam" id="PF03948"/>
    </source>
</evidence>
<evidence type="ECO:0000256" key="2">
    <source>
        <dbReference type="ARBA" id="ARBA00022730"/>
    </source>
</evidence>
<gene>
    <name evidence="9" type="primary">rpl9</name>
</gene>
<evidence type="ECO:0000256" key="3">
    <source>
        <dbReference type="ARBA" id="ARBA00022884"/>
    </source>
</evidence>
<dbReference type="EMBL" id="MF101425">
    <property type="protein sequence ID" value="ARW62988.1"/>
    <property type="molecule type" value="Genomic_DNA"/>
</dbReference>
<comment type="similarity">
    <text evidence="1">Belongs to the bacterial ribosomal protein bL9 family.</text>
</comment>
<dbReference type="RefSeq" id="YP_009394426.1">
    <property type="nucleotide sequence ID" value="NC_035272.1"/>
</dbReference>
<dbReference type="InterPro" id="IPR000244">
    <property type="entry name" value="Ribosomal_bL9"/>
</dbReference>
<dbReference type="Gene3D" id="3.10.430.100">
    <property type="entry name" value="Ribosomal protein L9, C-terminal domain"/>
    <property type="match status" value="1"/>
</dbReference>
<protein>
    <recommendedName>
        <fullName evidence="6">50S ribosomal protein L9, chloroplastic</fullName>
    </recommendedName>
</protein>
<evidence type="ECO:0000259" key="7">
    <source>
        <dbReference type="Pfam" id="PF01281"/>
    </source>
</evidence>
<dbReference type="Gene3D" id="3.40.5.10">
    <property type="entry name" value="Ribosomal protein L9, N-terminal domain"/>
    <property type="match status" value="1"/>
</dbReference>
<feature type="domain" description="Large ribosomal subunit protein bL9 C-terminal" evidence="8">
    <location>
        <begin position="64"/>
        <end position="144"/>
    </location>
</feature>
<dbReference type="GO" id="GO:0006412">
    <property type="term" value="P:translation"/>
    <property type="evidence" value="ECO:0007669"/>
    <property type="project" value="InterPro"/>
</dbReference>
<dbReference type="GO" id="GO:1990904">
    <property type="term" value="C:ribonucleoprotein complex"/>
    <property type="evidence" value="ECO:0007669"/>
    <property type="project" value="UniProtKB-KW"/>
</dbReference>
<dbReference type="GO" id="GO:0019843">
    <property type="term" value="F:rRNA binding"/>
    <property type="evidence" value="ECO:0007669"/>
    <property type="project" value="UniProtKB-KW"/>
</dbReference>
<keyword evidence="9" id="KW-0150">Chloroplast</keyword>
<keyword evidence="2" id="KW-0699">rRNA-binding</keyword>
<keyword evidence="3" id="KW-0694">RNA-binding</keyword>
<reference evidence="9" key="1">
    <citation type="journal article" date="2017" name="J. Phycol.">
        <title>Analysis of chloroplast genomes and a supermatrix inform reclassification of the Rhodomelaceae (Rhodophyta).</title>
        <authorList>
            <person name="Diaz-Tapia P."/>
            <person name="Maggs C.A."/>
            <person name="West J.A."/>
            <person name="Verbruggen H."/>
        </authorList>
    </citation>
    <scope>NUCLEOTIDE SEQUENCE</scope>
    <source>
        <strain evidence="9">PD516</strain>
    </source>
</reference>
<keyword evidence="4 9" id="KW-0689">Ribosomal protein</keyword>
<keyword evidence="5" id="KW-0687">Ribonucleoprotein</keyword>
<evidence type="ECO:0000313" key="9">
    <source>
        <dbReference type="EMBL" id="ARW62988.1"/>
    </source>
</evidence>
<dbReference type="PANTHER" id="PTHR21368">
    <property type="entry name" value="50S RIBOSOMAL PROTEIN L9"/>
    <property type="match status" value="1"/>
</dbReference>
<evidence type="ECO:0000256" key="6">
    <source>
        <dbReference type="ARBA" id="ARBA00035427"/>
    </source>
</evidence>
<feature type="domain" description="Ribosomal protein L9" evidence="7">
    <location>
        <begin position="15"/>
        <end position="45"/>
    </location>
</feature>
<geneLocation type="chloroplast" evidence="9"/>
<evidence type="ECO:0000256" key="4">
    <source>
        <dbReference type="ARBA" id="ARBA00022980"/>
    </source>
</evidence>
<dbReference type="AlphaFoldDB" id="A0A1Z1MA75"/>
<dbReference type="InterPro" id="IPR009027">
    <property type="entry name" value="Ribosomal_bL9/RNase_H1_N"/>
</dbReference>